<dbReference type="PROSITE" id="PS50931">
    <property type="entry name" value="HTH_LYSR"/>
    <property type="match status" value="1"/>
</dbReference>
<organism evidence="6 7">
    <name type="scientific">Nocardia farcinica</name>
    <dbReference type="NCBI Taxonomy" id="37329"/>
    <lineage>
        <taxon>Bacteria</taxon>
        <taxon>Bacillati</taxon>
        <taxon>Actinomycetota</taxon>
        <taxon>Actinomycetes</taxon>
        <taxon>Mycobacteriales</taxon>
        <taxon>Nocardiaceae</taxon>
        <taxon>Nocardia</taxon>
    </lineage>
</organism>
<dbReference type="InterPro" id="IPR000847">
    <property type="entry name" value="LysR_HTH_N"/>
</dbReference>
<dbReference type="Proteomes" id="UP000057820">
    <property type="component" value="Chromosome 1"/>
</dbReference>
<dbReference type="Pfam" id="PF00126">
    <property type="entry name" value="HTH_1"/>
    <property type="match status" value="1"/>
</dbReference>
<dbReference type="PANTHER" id="PTHR30118:SF15">
    <property type="entry name" value="TRANSCRIPTIONAL REGULATORY PROTEIN"/>
    <property type="match status" value="1"/>
</dbReference>
<dbReference type="Gene3D" id="3.40.190.10">
    <property type="entry name" value="Periplasmic binding protein-like II"/>
    <property type="match status" value="2"/>
</dbReference>
<evidence type="ECO:0000313" key="6">
    <source>
        <dbReference type="EMBL" id="CRY73518.1"/>
    </source>
</evidence>
<keyword evidence="2" id="KW-0805">Transcription regulation</keyword>
<proteinExistence type="inferred from homology"/>
<dbReference type="AlphaFoldDB" id="A0A0H5ND38"/>
<dbReference type="Pfam" id="PF03466">
    <property type="entry name" value="LysR_substrate"/>
    <property type="match status" value="1"/>
</dbReference>
<accession>A0A0H5ND38</accession>
<dbReference type="KEGG" id="nfr:ERS450000_00174"/>
<gene>
    <name evidence="6" type="primary">nodD2_1</name>
    <name evidence="6" type="ORF">ERS450000_00174</name>
</gene>
<name>A0A0H5ND38_NOCFR</name>
<evidence type="ECO:0000256" key="1">
    <source>
        <dbReference type="ARBA" id="ARBA00009437"/>
    </source>
</evidence>
<dbReference type="InterPro" id="IPR036390">
    <property type="entry name" value="WH_DNA-bd_sf"/>
</dbReference>
<keyword evidence="3" id="KW-0238">DNA-binding</keyword>
<comment type="similarity">
    <text evidence="1">Belongs to the LysR transcriptional regulatory family.</text>
</comment>
<dbReference type="GO" id="GO:0003700">
    <property type="term" value="F:DNA-binding transcription factor activity"/>
    <property type="evidence" value="ECO:0007669"/>
    <property type="project" value="InterPro"/>
</dbReference>
<reference evidence="7" key="1">
    <citation type="submission" date="2015-03" db="EMBL/GenBank/DDBJ databases">
        <authorList>
            <consortium name="Pathogen Informatics"/>
        </authorList>
    </citation>
    <scope>NUCLEOTIDE SEQUENCE [LARGE SCALE GENOMIC DNA]</scope>
    <source>
        <strain evidence="7">NCTC11134</strain>
    </source>
</reference>
<dbReference type="PANTHER" id="PTHR30118">
    <property type="entry name" value="HTH-TYPE TRANSCRIPTIONAL REGULATOR LEUO-RELATED"/>
    <property type="match status" value="1"/>
</dbReference>
<protein>
    <submittedName>
        <fullName evidence="6">Nodulation protein D 2</fullName>
    </submittedName>
</protein>
<dbReference type="EMBL" id="LN868938">
    <property type="protein sequence ID" value="CRY73518.1"/>
    <property type="molecule type" value="Genomic_DNA"/>
</dbReference>
<dbReference type="GO" id="GO:0003677">
    <property type="term" value="F:DNA binding"/>
    <property type="evidence" value="ECO:0007669"/>
    <property type="project" value="UniProtKB-KW"/>
</dbReference>
<keyword evidence="4" id="KW-0804">Transcription</keyword>
<dbReference type="SUPFAM" id="SSF53850">
    <property type="entry name" value="Periplasmic binding protein-like II"/>
    <property type="match status" value="1"/>
</dbReference>
<evidence type="ECO:0000259" key="5">
    <source>
        <dbReference type="PROSITE" id="PS50931"/>
    </source>
</evidence>
<evidence type="ECO:0000256" key="2">
    <source>
        <dbReference type="ARBA" id="ARBA00023015"/>
    </source>
</evidence>
<dbReference type="Gene3D" id="1.10.10.10">
    <property type="entry name" value="Winged helix-like DNA-binding domain superfamily/Winged helix DNA-binding domain"/>
    <property type="match status" value="1"/>
</dbReference>
<dbReference type="CDD" id="cd08460">
    <property type="entry name" value="PBP2_DntR_like_1"/>
    <property type="match status" value="1"/>
</dbReference>
<dbReference type="InterPro" id="IPR005119">
    <property type="entry name" value="LysR_subst-bd"/>
</dbReference>
<evidence type="ECO:0000256" key="4">
    <source>
        <dbReference type="ARBA" id="ARBA00023163"/>
    </source>
</evidence>
<dbReference type="InterPro" id="IPR036388">
    <property type="entry name" value="WH-like_DNA-bd_sf"/>
</dbReference>
<dbReference type="InterPro" id="IPR050389">
    <property type="entry name" value="LysR-type_TF"/>
</dbReference>
<evidence type="ECO:0000313" key="7">
    <source>
        <dbReference type="Proteomes" id="UP000057820"/>
    </source>
</evidence>
<sequence>MPGIDDCVCDNPGVAPLDLNLLVALDSLLDTGSVTEAARRLHTSPSAMSRTLARLRRLLDDPLLVRSGRHLVPTPRALALRPEVAALVEHGRAVLAPRGRVDPATLARGFAVRADDLVLARLAGPLVRAVRAHAPGVTIRFLPDAGKGAADLRDGRVDLAVGVLEPADPEIVVHRVFGDRLVGVVAPGHPLDADRVTVAAYAGAAHLAVTRQGRPRGPIDDRLALHGRTRRVVATVPDLPSALLAVRGGELVCPAPAHLAADAVAALGLATFEIPLPLPEIPVGLTWHSRNTADAAHRWLRELVETLLAPPGPGRRRR</sequence>
<dbReference type="SUPFAM" id="SSF46785">
    <property type="entry name" value="Winged helix' DNA-binding domain"/>
    <property type="match status" value="1"/>
</dbReference>
<evidence type="ECO:0000256" key="3">
    <source>
        <dbReference type="ARBA" id="ARBA00023125"/>
    </source>
</evidence>
<feature type="domain" description="HTH lysR-type" evidence="5">
    <location>
        <begin position="17"/>
        <end position="74"/>
    </location>
</feature>